<evidence type="ECO:0000313" key="1">
    <source>
        <dbReference type="EMBL" id="KDQ11818.1"/>
    </source>
</evidence>
<sequence length="137" mass="15146">MVKSLFLLQCAASPLRRPLMTYGLRRCPPSCTAASHIRSAPREPATGFFQWYAGLVNASHQLAGHVGRDGHPATAHIMACPDMLEVIAPKKMQVTCIPTVAERFHSKTTEALHKQKNCVRHSHPAFKFLGRSSRQTS</sequence>
<protein>
    <submittedName>
        <fullName evidence="1">Uncharacterized protein</fullName>
    </submittedName>
</protein>
<proteinExistence type="predicted"/>
<evidence type="ECO:0000313" key="2">
    <source>
        <dbReference type="Proteomes" id="UP000027195"/>
    </source>
</evidence>
<dbReference type="InParanoid" id="A0A067M7V7"/>
<dbReference type="HOGENOM" id="CLU_1864801_0_0_1"/>
<accession>A0A067M7V7</accession>
<name>A0A067M7V7_BOTB1</name>
<dbReference type="Proteomes" id="UP000027195">
    <property type="component" value="Unassembled WGS sequence"/>
</dbReference>
<gene>
    <name evidence="1" type="ORF">BOTBODRAFT_447893</name>
</gene>
<dbReference type="EMBL" id="KL198055">
    <property type="protein sequence ID" value="KDQ11818.1"/>
    <property type="molecule type" value="Genomic_DNA"/>
</dbReference>
<keyword evidence="2" id="KW-1185">Reference proteome</keyword>
<dbReference type="AlphaFoldDB" id="A0A067M7V7"/>
<reference evidence="2" key="1">
    <citation type="journal article" date="2014" name="Proc. Natl. Acad. Sci. U.S.A.">
        <title>Extensive sampling of basidiomycete genomes demonstrates inadequacy of the white-rot/brown-rot paradigm for wood decay fungi.</title>
        <authorList>
            <person name="Riley R."/>
            <person name="Salamov A.A."/>
            <person name="Brown D.W."/>
            <person name="Nagy L.G."/>
            <person name="Floudas D."/>
            <person name="Held B.W."/>
            <person name="Levasseur A."/>
            <person name="Lombard V."/>
            <person name="Morin E."/>
            <person name="Otillar R."/>
            <person name="Lindquist E.A."/>
            <person name="Sun H."/>
            <person name="LaButti K.M."/>
            <person name="Schmutz J."/>
            <person name="Jabbour D."/>
            <person name="Luo H."/>
            <person name="Baker S.E."/>
            <person name="Pisabarro A.G."/>
            <person name="Walton J.D."/>
            <person name="Blanchette R.A."/>
            <person name="Henrissat B."/>
            <person name="Martin F."/>
            <person name="Cullen D."/>
            <person name="Hibbett D.S."/>
            <person name="Grigoriev I.V."/>
        </authorList>
    </citation>
    <scope>NUCLEOTIDE SEQUENCE [LARGE SCALE GENOMIC DNA]</scope>
    <source>
        <strain evidence="2">FD-172 SS1</strain>
    </source>
</reference>
<organism evidence="1 2">
    <name type="scientific">Botryobasidium botryosum (strain FD-172 SS1)</name>
    <dbReference type="NCBI Taxonomy" id="930990"/>
    <lineage>
        <taxon>Eukaryota</taxon>
        <taxon>Fungi</taxon>
        <taxon>Dikarya</taxon>
        <taxon>Basidiomycota</taxon>
        <taxon>Agaricomycotina</taxon>
        <taxon>Agaricomycetes</taxon>
        <taxon>Cantharellales</taxon>
        <taxon>Botryobasidiaceae</taxon>
        <taxon>Botryobasidium</taxon>
    </lineage>
</organism>